<evidence type="ECO:0000313" key="1">
    <source>
        <dbReference type="EMBL" id="GAW02396.1"/>
    </source>
</evidence>
<protein>
    <submittedName>
        <fullName evidence="1">Uncharacterized protein</fullName>
    </submittedName>
</protein>
<accession>A0A1Q3E5H1</accession>
<reference evidence="1 2" key="2">
    <citation type="submission" date="2017-02" db="EMBL/GenBank/DDBJ databases">
        <title>A genome survey and senescence transcriptome analysis in Lentinula edodes.</title>
        <authorList>
            <person name="Sakamoto Y."/>
            <person name="Nakade K."/>
            <person name="Sato S."/>
            <person name="Yoshida Y."/>
            <person name="Miyazaki K."/>
            <person name="Natsume S."/>
            <person name="Konno N."/>
        </authorList>
    </citation>
    <scope>NUCLEOTIDE SEQUENCE [LARGE SCALE GENOMIC DNA]</scope>
    <source>
        <strain evidence="1 2">NBRC 111202</strain>
    </source>
</reference>
<dbReference type="EMBL" id="BDGU01000093">
    <property type="protein sequence ID" value="GAW02396.1"/>
    <property type="molecule type" value="Genomic_DNA"/>
</dbReference>
<dbReference type="AlphaFoldDB" id="A0A1Q3E5H1"/>
<gene>
    <name evidence="1" type="ORF">LENED_004049</name>
</gene>
<reference evidence="1 2" key="1">
    <citation type="submission" date="2016-08" db="EMBL/GenBank/DDBJ databases">
        <authorList>
            <consortium name="Lentinula edodes genome sequencing consortium"/>
            <person name="Sakamoto Y."/>
            <person name="Nakade K."/>
            <person name="Sato S."/>
            <person name="Yoshida Y."/>
            <person name="Miyazaki K."/>
            <person name="Natsume S."/>
            <person name="Konno N."/>
        </authorList>
    </citation>
    <scope>NUCLEOTIDE SEQUENCE [LARGE SCALE GENOMIC DNA]</scope>
    <source>
        <strain evidence="1 2">NBRC 111202</strain>
    </source>
</reference>
<proteinExistence type="predicted"/>
<name>A0A1Q3E5H1_LENED</name>
<dbReference type="Proteomes" id="UP000188533">
    <property type="component" value="Unassembled WGS sequence"/>
</dbReference>
<keyword evidence="2" id="KW-1185">Reference proteome</keyword>
<evidence type="ECO:0000313" key="2">
    <source>
        <dbReference type="Proteomes" id="UP000188533"/>
    </source>
</evidence>
<sequence>MKRRIKTNTLCKSEISSSLSYSFWPAVQRLIIPVSKNGSSLLDSMQASHSKPEVVFSSDVRNMDDWARRTRIPLTTAEALGATYARAHRWLQTLRLQLIRNHNWKDVSPSDPRMLFSLETSSIWRSSVGLPAGPSLRLQLPVHASSFFSPERRVQWQMVFHSDIFESVRKICPPINDILSLIQCLLTGLVTVAFEEQMSQGIYRTTRGLPPAAWVNANEAILNEIFGTTHFKALRRACADTESAYKLEVLPHRR</sequence>
<comment type="caution">
    <text evidence="1">The sequence shown here is derived from an EMBL/GenBank/DDBJ whole genome shotgun (WGS) entry which is preliminary data.</text>
</comment>
<organism evidence="1 2">
    <name type="scientific">Lentinula edodes</name>
    <name type="common">Shiitake mushroom</name>
    <name type="synonym">Lentinus edodes</name>
    <dbReference type="NCBI Taxonomy" id="5353"/>
    <lineage>
        <taxon>Eukaryota</taxon>
        <taxon>Fungi</taxon>
        <taxon>Dikarya</taxon>
        <taxon>Basidiomycota</taxon>
        <taxon>Agaricomycotina</taxon>
        <taxon>Agaricomycetes</taxon>
        <taxon>Agaricomycetidae</taxon>
        <taxon>Agaricales</taxon>
        <taxon>Marasmiineae</taxon>
        <taxon>Omphalotaceae</taxon>
        <taxon>Lentinula</taxon>
    </lineage>
</organism>